<name>A0A2L0HBG1_RHIFR</name>
<sequence>MTIIRTKDPEITFFWGMFLTILSNIRAPCSLRTKNVVEAWRRCTFFLSIQLLLMKHAR</sequence>
<evidence type="ECO:0000313" key="1">
    <source>
        <dbReference type="EMBL" id="AUX78851.1"/>
    </source>
</evidence>
<reference evidence="1 2" key="1">
    <citation type="submission" date="2017-10" db="EMBL/GenBank/DDBJ databases">
        <title>Analysis of the genome sequences of Rhizobium populations associated to common bean (phaseolus vulgaris).</title>
        <authorList>
            <person name="Bustos P."/>
            <person name="Santamaria R.I."/>
            <person name="Miranda-Sanchez F."/>
            <person name="Perez-Carrascal O."/>
            <person name="Juarez S."/>
            <person name="Lozano L."/>
            <person name="Martinez-Flores I."/>
            <person name="Vinuesa P."/>
            <person name="Martinez-Romero E."/>
            <person name="Cevallos M.A."/>
            <person name="Romero D."/>
            <person name="Davila G."/>
            <person name="Gonzalez V."/>
        </authorList>
    </citation>
    <scope>NUCLEOTIDE SEQUENCE [LARGE SCALE GENOMIC DNA]</scope>
    <source>
        <strain evidence="1 2">NXT3</strain>
        <plasmid evidence="2">Plasmid psfrenxt3b</plasmid>
    </source>
</reference>
<gene>
    <name evidence="1" type="ORF">NXT3_PB00190</name>
</gene>
<proteinExistence type="predicted"/>
<dbReference type="Proteomes" id="UP000239340">
    <property type="component" value="Plasmid pSfreNXT3b"/>
</dbReference>
<dbReference type="EMBL" id="CP024309">
    <property type="protein sequence ID" value="AUX78851.1"/>
    <property type="molecule type" value="Genomic_DNA"/>
</dbReference>
<organism evidence="1 2">
    <name type="scientific">Rhizobium fredii</name>
    <name type="common">Sinorhizobium fredii</name>
    <dbReference type="NCBI Taxonomy" id="380"/>
    <lineage>
        <taxon>Bacteria</taxon>
        <taxon>Pseudomonadati</taxon>
        <taxon>Pseudomonadota</taxon>
        <taxon>Alphaproteobacteria</taxon>
        <taxon>Hyphomicrobiales</taxon>
        <taxon>Rhizobiaceae</taxon>
        <taxon>Sinorhizobium/Ensifer group</taxon>
        <taxon>Sinorhizobium</taxon>
    </lineage>
</organism>
<accession>A0A2L0HBG1</accession>
<dbReference type="AlphaFoldDB" id="A0A2L0HBG1"/>
<geneLocation type="plasmid" evidence="2">
    <name>psfrenxt3b</name>
</geneLocation>
<keyword evidence="1" id="KW-0614">Plasmid</keyword>
<protein>
    <submittedName>
        <fullName evidence="1">Uncharacterized protein</fullName>
    </submittedName>
</protein>
<evidence type="ECO:0000313" key="2">
    <source>
        <dbReference type="Proteomes" id="UP000239340"/>
    </source>
</evidence>